<dbReference type="InterPro" id="IPR039545">
    <property type="entry name" value="PGAP2"/>
</dbReference>
<comment type="similarity">
    <text evidence="2">Belongs to the PGAP2 family.</text>
</comment>
<name>A0A922CUX3_MANSE</name>
<keyword evidence="4 8" id="KW-0812">Transmembrane</keyword>
<dbReference type="GO" id="GO:0006506">
    <property type="term" value="P:GPI anchor biosynthetic process"/>
    <property type="evidence" value="ECO:0007669"/>
    <property type="project" value="UniProtKB-KW"/>
</dbReference>
<feature type="transmembrane region" description="Helical" evidence="8">
    <location>
        <begin position="109"/>
        <end position="131"/>
    </location>
</feature>
<evidence type="ECO:0000256" key="7">
    <source>
        <dbReference type="ARBA" id="ARBA00023136"/>
    </source>
</evidence>
<evidence type="ECO:0000313" key="10">
    <source>
        <dbReference type="EMBL" id="KAG6459214.1"/>
    </source>
</evidence>
<evidence type="ECO:0000256" key="2">
    <source>
        <dbReference type="ARBA" id="ARBA00007414"/>
    </source>
</evidence>
<evidence type="ECO:0000256" key="8">
    <source>
        <dbReference type="SAM" id="Phobius"/>
    </source>
</evidence>
<keyword evidence="6" id="KW-0333">Golgi apparatus</keyword>
<evidence type="ECO:0000256" key="6">
    <source>
        <dbReference type="ARBA" id="ARBA00023034"/>
    </source>
</evidence>
<feature type="transmembrane region" description="Helical" evidence="8">
    <location>
        <begin position="143"/>
        <end position="161"/>
    </location>
</feature>
<feature type="domain" description="CWH43-like N-terminal" evidence="9">
    <location>
        <begin position="21"/>
        <end position="237"/>
    </location>
</feature>
<dbReference type="PANTHER" id="PTHR12892">
    <property type="entry name" value="FGF RECEPTOR ACTIVATING PROTEIN 1"/>
    <property type="match status" value="1"/>
</dbReference>
<dbReference type="Pfam" id="PF10277">
    <property type="entry name" value="Frag1"/>
    <property type="match status" value="1"/>
</dbReference>
<evidence type="ECO:0000313" key="11">
    <source>
        <dbReference type="Proteomes" id="UP000791440"/>
    </source>
</evidence>
<proteinExistence type="inferred from homology"/>
<accession>A0A922CUX3</accession>
<gene>
    <name evidence="10" type="ORF">O3G_MSEX011259</name>
</gene>
<dbReference type="EMBL" id="JH668613">
    <property type="protein sequence ID" value="KAG6459214.1"/>
    <property type="molecule type" value="Genomic_DNA"/>
</dbReference>
<feature type="transmembrane region" description="Helical" evidence="8">
    <location>
        <begin position="78"/>
        <end position="97"/>
    </location>
</feature>
<evidence type="ECO:0000256" key="1">
    <source>
        <dbReference type="ARBA" id="ARBA00004653"/>
    </source>
</evidence>
<reference evidence="10" key="1">
    <citation type="journal article" date="2016" name="Insect Biochem. Mol. Biol.">
        <title>Multifaceted biological insights from a draft genome sequence of the tobacco hornworm moth, Manduca sexta.</title>
        <authorList>
            <person name="Kanost M.R."/>
            <person name="Arrese E.L."/>
            <person name="Cao X."/>
            <person name="Chen Y.R."/>
            <person name="Chellapilla S."/>
            <person name="Goldsmith M.R."/>
            <person name="Grosse-Wilde E."/>
            <person name="Heckel D.G."/>
            <person name="Herndon N."/>
            <person name="Jiang H."/>
            <person name="Papanicolaou A."/>
            <person name="Qu J."/>
            <person name="Soulages J.L."/>
            <person name="Vogel H."/>
            <person name="Walters J."/>
            <person name="Waterhouse R.M."/>
            <person name="Ahn S.J."/>
            <person name="Almeida F.C."/>
            <person name="An C."/>
            <person name="Aqrawi P."/>
            <person name="Bretschneider A."/>
            <person name="Bryant W.B."/>
            <person name="Bucks S."/>
            <person name="Chao H."/>
            <person name="Chevignon G."/>
            <person name="Christen J.M."/>
            <person name="Clarke D.F."/>
            <person name="Dittmer N.T."/>
            <person name="Ferguson L.C.F."/>
            <person name="Garavelou S."/>
            <person name="Gordon K.H.J."/>
            <person name="Gunaratna R.T."/>
            <person name="Han Y."/>
            <person name="Hauser F."/>
            <person name="He Y."/>
            <person name="Heidel-Fischer H."/>
            <person name="Hirsh A."/>
            <person name="Hu Y."/>
            <person name="Jiang H."/>
            <person name="Kalra D."/>
            <person name="Klinner C."/>
            <person name="Konig C."/>
            <person name="Kovar C."/>
            <person name="Kroll A.R."/>
            <person name="Kuwar S.S."/>
            <person name="Lee S.L."/>
            <person name="Lehman R."/>
            <person name="Li K."/>
            <person name="Li Z."/>
            <person name="Liang H."/>
            <person name="Lovelace S."/>
            <person name="Lu Z."/>
            <person name="Mansfield J.H."/>
            <person name="McCulloch K.J."/>
            <person name="Mathew T."/>
            <person name="Morton B."/>
            <person name="Muzny D.M."/>
            <person name="Neunemann D."/>
            <person name="Ongeri F."/>
            <person name="Pauchet Y."/>
            <person name="Pu L.L."/>
            <person name="Pyrousis I."/>
            <person name="Rao X.J."/>
            <person name="Redding A."/>
            <person name="Roesel C."/>
            <person name="Sanchez-Gracia A."/>
            <person name="Schaack S."/>
            <person name="Shukla A."/>
            <person name="Tetreau G."/>
            <person name="Wang Y."/>
            <person name="Xiong G.H."/>
            <person name="Traut W."/>
            <person name="Walsh T.K."/>
            <person name="Worley K.C."/>
            <person name="Wu D."/>
            <person name="Wu W."/>
            <person name="Wu Y.Q."/>
            <person name="Zhang X."/>
            <person name="Zou Z."/>
            <person name="Zucker H."/>
            <person name="Briscoe A.D."/>
            <person name="Burmester T."/>
            <person name="Clem R.J."/>
            <person name="Feyereisen R."/>
            <person name="Grimmelikhuijzen C.J.P."/>
            <person name="Hamodrakas S.J."/>
            <person name="Hansson B.S."/>
            <person name="Huguet E."/>
            <person name="Jermiin L.S."/>
            <person name="Lan Q."/>
            <person name="Lehman H.K."/>
            <person name="Lorenzen M."/>
            <person name="Merzendorfer H."/>
            <person name="Michalopoulos I."/>
            <person name="Morton D.B."/>
            <person name="Muthukrishnan S."/>
            <person name="Oakeshott J.G."/>
            <person name="Palmer W."/>
            <person name="Park Y."/>
            <person name="Passarelli A.L."/>
            <person name="Rozas J."/>
            <person name="Schwartz L.M."/>
            <person name="Smith W."/>
            <person name="Southgate A."/>
            <person name="Vilcinskas A."/>
            <person name="Vogt R."/>
            <person name="Wang P."/>
            <person name="Werren J."/>
            <person name="Yu X.Q."/>
            <person name="Zhou J.J."/>
            <person name="Brown S.J."/>
            <person name="Scherer S.E."/>
            <person name="Richards S."/>
            <person name="Blissard G.W."/>
        </authorList>
    </citation>
    <scope>NUCLEOTIDE SEQUENCE</scope>
</reference>
<dbReference type="OrthoDB" id="68581at2759"/>
<evidence type="ECO:0000256" key="3">
    <source>
        <dbReference type="ARBA" id="ARBA00022502"/>
    </source>
</evidence>
<evidence type="ECO:0000259" key="9">
    <source>
        <dbReference type="Pfam" id="PF10277"/>
    </source>
</evidence>
<comment type="subcellular location">
    <subcellularLocation>
        <location evidence="1">Golgi apparatus membrane</location>
        <topology evidence="1">Multi-pass membrane protein</topology>
    </subcellularLocation>
</comment>
<evidence type="ECO:0000256" key="4">
    <source>
        <dbReference type="ARBA" id="ARBA00022692"/>
    </source>
</evidence>
<feature type="transmembrane region" description="Helical" evidence="8">
    <location>
        <begin position="219"/>
        <end position="236"/>
    </location>
</feature>
<dbReference type="InterPro" id="IPR019402">
    <property type="entry name" value="CWH43_N"/>
</dbReference>
<keyword evidence="3" id="KW-0337">GPI-anchor biosynthesis</keyword>
<protein>
    <recommendedName>
        <fullName evidence="9">CWH43-like N-terminal domain-containing protein</fullName>
    </recommendedName>
</protein>
<reference evidence="10" key="2">
    <citation type="submission" date="2020-12" db="EMBL/GenBank/DDBJ databases">
        <authorList>
            <person name="Kanost M."/>
        </authorList>
    </citation>
    <scope>NUCLEOTIDE SEQUENCE</scope>
</reference>
<keyword evidence="7 8" id="KW-0472">Membrane</keyword>
<dbReference type="PANTHER" id="PTHR12892:SF11">
    <property type="entry name" value="POST-GPI ATTACHMENT TO PROTEINS FACTOR 2"/>
    <property type="match status" value="1"/>
</dbReference>
<dbReference type="GO" id="GO:0000139">
    <property type="term" value="C:Golgi membrane"/>
    <property type="evidence" value="ECO:0007669"/>
    <property type="project" value="UniProtKB-SubCell"/>
</dbReference>
<sequence>MYLPLYNGSERKYIIRVPARLCFLTVSTPLVAFVICVLLTIYKDSEKANNTHCKVPNVLPSISASIGNFEPQSSIWKTAIYVHSPIRFYIVYLRWQYYKTVISENCEVVVNLAVILNIIENLALIGLTYWTSSGNYPYHEVCFKLFIATSVFYMLFICILLTNNRRRPNISFRERHSVRLKWRAFIVNVASFACAAYFFLRHNRLCEPYVYSMFGLSEYIVVISNILFHLTTIYDLRLQYIYFTKNGVIAE</sequence>
<feature type="transmembrane region" description="Helical" evidence="8">
    <location>
        <begin position="182"/>
        <end position="199"/>
    </location>
</feature>
<keyword evidence="11" id="KW-1185">Reference proteome</keyword>
<dbReference type="Proteomes" id="UP000791440">
    <property type="component" value="Unassembled WGS sequence"/>
</dbReference>
<comment type="caution">
    <text evidence="10">The sequence shown here is derived from an EMBL/GenBank/DDBJ whole genome shotgun (WGS) entry which is preliminary data.</text>
</comment>
<evidence type="ECO:0000256" key="5">
    <source>
        <dbReference type="ARBA" id="ARBA00022989"/>
    </source>
</evidence>
<dbReference type="AlphaFoldDB" id="A0A922CUX3"/>
<organism evidence="10 11">
    <name type="scientific">Manduca sexta</name>
    <name type="common">Tobacco hawkmoth</name>
    <name type="synonym">Tobacco hornworm</name>
    <dbReference type="NCBI Taxonomy" id="7130"/>
    <lineage>
        <taxon>Eukaryota</taxon>
        <taxon>Metazoa</taxon>
        <taxon>Ecdysozoa</taxon>
        <taxon>Arthropoda</taxon>
        <taxon>Hexapoda</taxon>
        <taxon>Insecta</taxon>
        <taxon>Pterygota</taxon>
        <taxon>Neoptera</taxon>
        <taxon>Endopterygota</taxon>
        <taxon>Lepidoptera</taxon>
        <taxon>Glossata</taxon>
        <taxon>Ditrysia</taxon>
        <taxon>Bombycoidea</taxon>
        <taxon>Sphingidae</taxon>
        <taxon>Sphinginae</taxon>
        <taxon>Sphingini</taxon>
        <taxon>Manduca</taxon>
    </lineage>
</organism>
<dbReference type="GO" id="GO:0005789">
    <property type="term" value="C:endoplasmic reticulum membrane"/>
    <property type="evidence" value="ECO:0007669"/>
    <property type="project" value="TreeGrafter"/>
</dbReference>
<feature type="transmembrane region" description="Helical" evidence="8">
    <location>
        <begin position="21"/>
        <end position="42"/>
    </location>
</feature>
<keyword evidence="5 8" id="KW-1133">Transmembrane helix</keyword>